<evidence type="ECO:0000256" key="1">
    <source>
        <dbReference type="SAM" id="MobiDB-lite"/>
    </source>
</evidence>
<sequence>MDDDIEDNADTGVLDPEDTLEDGDPYDEGYSPPEKPFEVDEFGTTPEEEREGESWEGRLAREVPDLQPEEGDDLGDSEDTDGELIDGELGDFRAGRLVAADEGSGEDSDDELYASDVGIDGGAASAEEAAVHVVDDPEGY</sequence>
<evidence type="ECO:0000313" key="3">
    <source>
        <dbReference type="EMBL" id="WIX82683.1"/>
    </source>
</evidence>
<protein>
    <submittedName>
        <fullName evidence="3">DUF5709 domain-containing protein</fullName>
    </submittedName>
</protein>
<feature type="compositionally biased region" description="Acidic residues" evidence="1">
    <location>
        <begin position="67"/>
        <end position="89"/>
    </location>
</feature>
<reference evidence="3 4" key="1">
    <citation type="submission" date="2023-06" db="EMBL/GenBank/DDBJ databases">
        <authorList>
            <person name="Oyuntsetseg B."/>
            <person name="Kim S.B."/>
        </authorList>
    </citation>
    <scope>NUCLEOTIDE SEQUENCE [LARGE SCALE GENOMIC DNA]</scope>
    <source>
        <strain evidence="3 4">2-15</strain>
    </source>
</reference>
<feature type="region of interest" description="Disordered" evidence="1">
    <location>
        <begin position="1"/>
        <end position="89"/>
    </location>
</feature>
<accession>A0A9Y2IQ36</accession>
<feature type="domain" description="DUF5709" evidence="2">
    <location>
        <begin position="88"/>
        <end position="136"/>
    </location>
</feature>
<keyword evidence="4" id="KW-1185">Reference proteome</keyword>
<evidence type="ECO:0000259" key="2">
    <source>
        <dbReference type="Pfam" id="PF18970"/>
    </source>
</evidence>
<organism evidence="3 4">
    <name type="scientific">Amycolatopsis carbonis</name>
    <dbReference type="NCBI Taxonomy" id="715471"/>
    <lineage>
        <taxon>Bacteria</taxon>
        <taxon>Bacillati</taxon>
        <taxon>Actinomycetota</taxon>
        <taxon>Actinomycetes</taxon>
        <taxon>Pseudonocardiales</taxon>
        <taxon>Pseudonocardiaceae</taxon>
        <taxon>Amycolatopsis</taxon>
    </lineage>
</organism>
<proteinExistence type="predicted"/>
<dbReference type="RefSeq" id="WP_285973248.1">
    <property type="nucleotide sequence ID" value="NZ_CP127294.1"/>
</dbReference>
<feature type="compositionally biased region" description="Basic and acidic residues" evidence="1">
    <location>
        <begin position="52"/>
        <end position="64"/>
    </location>
</feature>
<evidence type="ECO:0000313" key="4">
    <source>
        <dbReference type="Proteomes" id="UP001236014"/>
    </source>
</evidence>
<dbReference type="Pfam" id="PF18970">
    <property type="entry name" value="DUF5709"/>
    <property type="match status" value="1"/>
</dbReference>
<dbReference type="EMBL" id="CP127294">
    <property type="protein sequence ID" value="WIX82683.1"/>
    <property type="molecule type" value="Genomic_DNA"/>
</dbReference>
<dbReference type="InterPro" id="IPR043763">
    <property type="entry name" value="DUF5709"/>
</dbReference>
<gene>
    <name evidence="3" type="ORF">QRX50_18840</name>
</gene>
<name>A0A9Y2IQ36_9PSEU</name>
<feature type="compositionally biased region" description="Acidic residues" evidence="1">
    <location>
        <begin position="1"/>
        <end position="27"/>
    </location>
</feature>
<dbReference type="Proteomes" id="UP001236014">
    <property type="component" value="Chromosome"/>
</dbReference>
<dbReference type="KEGG" id="acab:QRX50_18840"/>
<dbReference type="AlphaFoldDB" id="A0A9Y2IQ36"/>